<name>A0A1H9BCC0_9BACT</name>
<dbReference type="InterPro" id="IPR006690">
    <property type="entry name" value="OMPA-like_CS"/>
</dbReference>
<evidence type="ECO:0000313" key="7">
    <source>
        <dbReference type="EMBL" id="SEP86646.1"/>
    </source>
</evidence>
<evidence type="ECO:0000313" key="8">
    <source>
        <dbReference type="Proteomes" id="UP000199021"/>
    </source>
</evidence>
<dbReference type="RefSeq" id="WP_090165500.1">
    <property type="nucleotide sequence ID" value="NZ_FOFB01000003.1"/>
</dbReference>
<evidence type="ECO:0000256" key="1">
    <source>
        <dbReference type="ARBA" id="ARBA00004442"/>
    </source>
</evidence>
<dbReference type="PRINTS" id="PR01021">
    <property type="entry name" value="OMPADOMAIN"/>
</dbReference>
<accession>A0A1H9BCC0</accession>
<dbReference type="SUPFAM" id="SSF103088">
    <property type="entry name" value="OmpA-like"/>
    <property type="match status" value="1"/>
</dbReference>
<dbReference type="PANTHER" id="PTHR30329">
    <property type="entry name" value="STATOR ELEMENT OF FLAGELLAR MOTOR COMPLEX"/>
    <property type="match status" value="1"/>
</dbReference>
<organism evidence="7 8">
    <name type="scientific">Neolewinella agarilytica</name>
    <dbReference type="NCBI Taxonomy" id="478744"/>
    <lineage>
        <taxon>Bacteria</taxon>
        <taxon>Pseudomonadati</taxon>
        <taxon>Bacteroidota</taxon>
        <taxon>Saprospiria</taxon>
        <taxon>Saprospirales</taxon>
        <taxon>Lewinellaceae</taxon>
        <taxon>Neolewinella</taxon>
    </lineage>
</organism>
<dbReference type="Pfam" id="PF13488">
    <property type="entry name" value="Gly-zipper_Omp"/>
    <property type="match status" value="1"/>
</dbReference>
<dbReference type="STRING" id="478744.SAMN05444359_10369"/>
<dbReference type="PANTHER" id="PTHR30329:SF21">
    <property type="entry name" value="LIPOPROTEIN YIAD-RELATED"/>
    <property type="match status" value="1"/>
</dbReference>
<evidence type="ECO:0000256" key="5">
    <source>
        <dbReference type="SAM" id="MobiDB-lite"/>
    </source>
</evidence>
<protein>
    <submittedName>
        <fullName evidence="7">Outer membrane protein OmpA</fullName>
    </submittedName>
</protein>
<sequence length="238" mass="24648">MNISKPASILLLAVLVVFLGFGCNTSKTAKGAVIGGATGGVIGGAIGKKGGDGTKGAVIGGIVGGTAGAIIGKYMDKQAKELEEEVPGAKVEKVETIDPETGETVTESVTVTFEGGVLFEFAKASLTAASRAELDRLAAIFIRYPDTDIIIDGHTDSVGKEDANQRLSEQRAASVADYLASDGITRSRMQTTGYGEMRPVASNETDAGRAKNRRVELSIKANENLAKKANDGSLTVPE</sequence>
<comment type="subcellular location">
    <subcellularLocation>
        <location evidence="1">Cell outer membrane</location>
    </subcellularLocation>
</comment>
<dbReference type="InterPro" id="IPR039567">
    <property type="entry name" value="Gly-zipper"/>
</dbReference>
<dbReference type="Gene3D" id="3.30.1330.60">
    <property type="entry name" value="OmpA-like domain"/>
    <property type="match status" value="1"/>
</dbReference>
<evidence type="ECO:0000256" key="4">
    <source>
        <dbReference type="PROSITE-ProRule" id="PRU00473"/>
    </source>
</evidence>
<dbReference type="OrthoDB" id="9782229at2"/>
<dbReference type="EMBL" id="FOFB01000003">
    <property type="protein sequence ID" value="SEP86646.1"/>
    <property type="molecule type" value="Genomic_DNA"/>
</dbReference>
<evidence type="ECO:0000259" key="6">
    <source>
        <dbReference type="PROSITE" id="PS51123"/>
    </source>
</evidence>
<dbReference type="PRINTS" id="PR01023">
    <property type="entry name" value="NAFLGMOTY"/>
</dbReference>
<feature type="domain" description="OmpA-like" evidence="6">
    <location>
        <begin position="106"/>
        <end position="223"/>
    </location>
</feature>
<keyword evidence="3" id="KW-0998">Cell outer membrane</keyword>
<dbReference type="GO" id="GO:0009279">
    <property type="term" value="C:cell outer membrane"/>
    <property type="evidence" value="ECO:0007669"/>
    <property type="project" value="UniProtKB-SubCell"/>
</dbReference>
<dbReference type="PROSITE" id="PS51257">
    <property type="entry name" value="PROKAR_LIPOPROTEIN"/>
    <property type="match status" value="1"/>
</dbReference>
<dbReference type="PROSITE" id="PS01068">
    <property type="entry name" value="OMPA_1"/>
    <property type="match status" value="1"/>
</dbReference>
<dbReference type="Pfam" id="PF00691">
    <property type="entry name" value="OmpA"/>
    <property type="match status" value="1"/>
</dbReference>
<dbReference type="Proteomes" id="UP000199021">
    <property type="component" value="Unassembled WGS sequence"/>
</dbReference>
<reference evidence="8" key="1">
    <citation type="submission" date="2016-10" db="EMBL/GenBank/DDBJ databases">
        <authorList>
            <person name="Varghese N."/>
            <person name="Submissions S."/>
        </authorList>
    </citation>
    <scope>NUCLEOTIDE SEQUENCE [LARGE SCALE GENOMIC DNA]</scope>
    <source>
        <strain evidence="8">DSM 24740</strain>
    </source>
</reference>
<dbReference type="InterPro" id="IPR036737">
    <property type="entry name" value="OmpA-like_sf"/>
</dbReference>
<dbReference type="PROSITE" id="PS51123">
    <property type="entry name" value="OMPA_2"/>
    <property type="match status" value="1"/>
</dbReference>
<keyword evidence="8" id="KW-1185">Reference proteome</keyword>
<proteinExistence type="predicted"/>
<dbReference type="InterPro" id="IPR050330">
    <property type="entry name" value="Bact_OuterMem_StrucFunc"/>
</dbReference>
<dbReference type="InParanoid" id="A0A1H9BCC0"/>
<dbReference type="InterPro" id="IPR006664">
    <property type="entry name" value="OMP_bac"/>
</dbReference>
<dbReference type="AlphaFoldDB" id="A0A1H9BCC0"/>
<dbReference type="InterPro" id="IPR006665">
    <property type="entry name" value="OmpA-like"/>
</dbReference>
<feature type="region of interest" description="Disordered" evidence="5">
    <location>
        <begin position="187"/>
        <end position="212"/>
    </location>
</feature>
<keyword evidence="2 4" id="KW-0472">Membrane</keyword>
<dbReference type="CDD" id="cd07185">
    <property type="entry name" value="OmpA_C-like"/>
    <property type="match status" value="1"/>
</dbReference>
<evidence type="ECO:0000256" key="2">
    <source>
        <dbReference type="ARBA" id="ARBA00023136"/>
    </source>
</evidence>
<evidence type="ECO:0000256" key="3">
    <source>
        <dbReference type="ARBA" id="ARBA00023237"/>
    </source>
</evidence>
<gene>
    <name evidence="7" type="ORF">SAMN05444359_10369</name>
</gene>